<reference evidence="2" key="1">
    <citation type="journal article" date="2019" name="Int. J. Syst. Evol. Microbiol.">
        <title>The Global Catalogue of Microorganisms (GCM) 10K type strain sequencing project: providing services to taxonomists for standard genome sequencing and annotation.</title>
        <authorList>
            <consortium name="The Broad Institute Genomics Platform"/>
            <consortium name="The Broad Institute Genome Sequencing Center for Infectious Disease"/>
            <person name="Wu L."/>
            <person name="Ma J."/>
        </authorList>
    </citation>
    <scope>NUCLEOTIDE SEQUENCE [LARGE SCALE GENOMIC DNA]</scope>
    <source>
        <strain evidence="2">CCUG 30340</strain>
    </source>
</reference>
<protein>
    <submittedName>
        <fullName evidence="1">Uncharacterized protein</fullName>
    </submittedName>
</protein>
<gene>
    <name evidence="1" type="ORF">ACFO6Q_01585</name>
</gene>
<comment type="caution">
    <text evidence="1">The sequence shown here is derived from an EMBL/GenBank/DDBJ whole genome shotgun (WGS) entry which is preliminary data.</text>
</comment>
<dbReference type="RefSeq" id="WP_380018728.1">
    <property type="nucleotide sequence ID" value="NZ_JBHSHD010000002.1"/>
</dbReference>
<proteinExistence type="predicted"/>
<organism evidence="1 2">
    <name type="scientific">Dokdonella ginsengisoli</name>
    <dbReference type="NCBI Taxonomy" id="363846"/>
    <lineage>
        <taxon>Bacteria</taxon>
        <taxon>Pseudomonadati</taxon>
        <taxon>Pseudomonadota</taxon>
        <taxon>Gammaproteobacteria</taxon>
        <taxon>Lysobacterales</taxon>
        <taxon>Rhodanobacteraceae</taxon>
        <taxon>Dokdonella</taxon>
    </lineage>
</organism>
<accession>A0ABV9QNW4</accession>
<dbReference type="Proteomes" id="UP001595886">
    <property type="component" value="Unassembled WGS sequence"/>
</dbReference>
<evidence type="ECO:0000313" key="1">
    <source>
        <dbReference type="EMBL" id="MFC4818993.1"/>
    </source>
</evidence>
<sequence length="42" mass="4489">MTRLLRLLMLAYLPLAARHLLIHAGSAHAPAPDGERASSLLA</sequence>
<keyword evidence="2" id="KW-1185">Reference proteome</keyword>
<name>A0ABV9QNW4_9GAMM</name>
<dbReference type="EMBL" id="JBHSHD010000002">
    <property type="protein sequence ID" value="MFC4818993.1"/>
    <property type="molecule type" value="Genomic_DNA"/>
</dbReference>
<evidence type="ECO:0000313" key="2">
    <source>
        <dbReference type="Proteomes" id="UP001595886"/>
    </source>
</evidence>